<organism evidence="2 3">
    <name type="scientific">Planobispora siamensis</name>
    <dbReference type="NCBI Taxonomy" id="936338"/>
    <lineage>
        <taxon>Bacteria</taxon>
        <taxon>Bacillati</taxon>
        <taxon>Actinomycetota</taxon>
        <taxon>Actinomycetes</taxon>
        <taxon>Streptosporangiales</taxon>
        <taxon>Streptosporangiaceae</taxon>
        <taxon>Planobispora</taxon>
    </lineage>
</organism>
<feature type="region of interest" description="Disordered" evidence="1">
    <location>
        <begin position="1"/>
        <end position="25"/>
    </location>
</feature>
<evidence type="ECO:0000256" key="1">
    <source>
        <dbReference type="SAM" id="MobiDB-lite"/>
    </source>
</evidence>
<proteinExistence type="predicted"/>
<sequence>MNWIKRPRAGRPGRDRPAASGTLRRGRRGWKAVPAALARRWKAVLAGLVALVAAAVAGVALAFPAVAATTCPGCYGLERLGPDLYTEADLPAGQRRRMAEVVQEADRRVRDFYGGRTSAPRILACVTEDCYRRIGGGRERGVAVLNRAVILSPRGVDPVIVSHEMSHVELHERLGSAGGRVPQWFDEGLAVVVSADPRYLLPETAADRCRVGPEGPLPATLEQWLRAAGADEQVYARSACRVHRWMAADGGKAAVAGLIERLAAGEEFTAIVGG</sequence>
<protein>
    <recommendedName>
        <fullName evidence="4">Peptidase MA superfamily protein</fullName>
    </recommendedName>
</protein>
<evidence type="ECO:0000313" key="3">
    <source>
        <dbReference type="Proteomes" id="UP000619788"/>
    </source>
</evidence>
<name>A0A8J3WNV7_9ACTN</name>
<comment type="caution">
    <text evidence="2">The sequence shown here is derived from an EMBL/GenBank/DDBJ whole genome shotgun (WGS) entry which is preliminary data.</text>
</comment>
<dbReference type="Proteomes" id="UP000619788">
    <property type="component" value="Unassembled WGS sequence"/>
</dbReference>
<accession>A0A8J3WNV7</accession>
<dbReference type="AlphaFoldDB" id="A0A8J3WNV7"/>
<gene>
    <name evidence="2" type="ORF">Psi01_70830</name>
</gene>
<dbReference type="EMBL" id="BOOJ01000065">
    <property type="protein sequence ID" value="GIH96453.1"/>
    <property type="molecule type" value="Genomic_DNA"/>
</dbReference>
<dbReference type="RefSeq" id="WP_204068494.1">
    <property type="nucleotide sequence ID" value="NZ_BOOJ01000065.1"/>
</dbReference>
<reference evidence="2 3" key="1">
    <citation type="submission" date="2021-01" db="EMBL/GenBank/DDBJ databases">
        <title>Whole genome shotgun sequence of Planobispora siamensis NBRC 107568.</title>
        <authorList>
            <person name="Komaki H."/>
            <person name="Tamura T."/>
        </authorList>
    </citation>
    <scope>NUCLEOTIDE SEQUENCE [LARGE SCALE GENOMIC DNA]</scope>
    <source>
        <strain evidence="2 3">NBRC 107568</strain>
    </source>
</reference>
<keyword evidence="3" id="KW-1185">Reference proteome</keyword>
<evidence type="ECO:0000313" key="2">
    <source>
        <dbReference type="EMBL" id="GIH96453.1"/>
    </source>
</evidence>
<evidence type="ECO:0008006" key="4">
    <source>
        <dbReference type="Google" id="ProtNLM"/>
    </source>
</evidence>
<feature type="compositionally biased region" description="Basic residues" evidence="1">
    <location>
        <begin position="1"/>
        <end position="11"/>
    </location>
</feature>